<dbReference type="InterPro" id="IPR050792">
    <property type="entry name" value="ADP-ribosylglycohydrolase"/>
</dbReference>
<feature type="compositionally biased region" description="Basic and acidic residues" evidence="3">
    <location>
        <begin position="361"/>
        <end position="381"/>
    </location>
</feature>
<evidence type="ECO:0000256" key="3">
    <source>
        <dbReference type="SAM" id="MobiDB-lite"/>
    </source>
</evidence>
<feature type="compositionally biased region" description="Basic and acidic residues" evidence="3">
    <location>
        <begin position="460"/>
        <end position="480"/>
    </location>
</feature>
<keyword evidence="2" id="KW-0460">Magnesium</keyword>
<dbReference type="InterPro" id="IPR036705">
    <property type="entry name" value="Ribosyl_crysJ1_sf"/>
</dbReference>
<evidence type="ECO:0000313" key="4">
    <source>
        <dbReference type="EMBL" id="CAH1264864.1"/>
    </source>
</evidence>
<feature type="binding site" evidence="2">
    <location>
        <position position="66"/>
    </location>
    <ligand>
        <name>Mg(2+)</name>
        <dbReference type="ChEBI" id="CHEBI:18420"/>
        <label>1</label>
    </ligand>
</feature>
<dbReference type="Proteomes" id="UP000838412">
    <property type="component" value="Chromosome 5"/>
</dbReference>
<comment type="cofactor">
    <cofactor evidence="2">
        <name>Mg(2+)</name>
        <dbReference type="ChEBI" id="CHEBI:18420"/>
    </cofactor>
    <text evidence="2">Binds 2 magnesium ions per subunit.</text>
</comment>
<keyword evidence="2" id="KW-0479">Metal-binding</keyword>
<gene>
    <name evidence="4" type="primary">Hypp3077</name>
    <name evidence="4" type="ORF">BLAG_LOCUS19062</name>
</gene>
<keyword evidence="5" id="KW-1185">Reference proteome</keyword>
<proteinExistence type="inferred from homology"/>
<dbReference type="OrthoDB" id="2021138at2759"/>
<feature type="binding site" evidence="2">
    <location>
        <position position="64"/>
    </location>
    <ligand>
        <name>Mg(2+)</name>
        <dbReference type="ChEBI" id="CHEBI:18420"/>
        <label>1</label>
    </ligand>
</feature>
<dbReference type="GO" id="GO:0046872">
    <property type="term" value="F:metal ion binding"/>
    <property type="evidence" value="ECO:0007669"/>
    <property type="project" value="UniProtKB-KW"/>
</dbReference>
<feature type="binding site" evidence="2">
    <location>
        <position position="289"/>
    </location>
    <ligand>
        <name>Mg(2+)</name>
        <dbReference type="ChEBI" id="CHEBI:18420"/>
        <label>1</label>
    </ligand>
</feature>
<feature type="region of interest" description="Disordered" evidence="3">
    <location>
        <begin position="361"/>
        <end position="585"/>
    </location>
</feature>
<name>A0A8J9ZZ09_BRALA</name>
<sequence length="711" mass="79709">MAAAAGVRERLYGTIYGQCIGDAVGLLTEFMTKKQAAQVYPDPLEYHMKVADGHRDSWAVGDWTDDSDQMILIMQTLANSKGKVDKSTVCDFAQRLYRWTVEGFPELGDKGGCVLEQTTQRVLKQKSFTQNPHYAALQVWQKSGETSAPNGAVMRTSILGVHNYKGLQTVINNTRAFCLTTHADPRCVASCVAVTTAIAMMLQGWRDVSAIARESFELAQAQLPAGNDAMRQELMTCMQVRDLRTLHLDETDTVGYTYKALGAGFWALRQRSFRDTIIQIAMEGGNAATNSAVAGALLGCRLGRDKLRGPWLYGLRHKHWLDDQIQTYLRAVNFLSMSLGGAKRQKQPPEVDQWLMDIMDRERRDKDGGNEQTDREPHEMGTKSSGKNELPPSSGRPQMIIGPPAENQNDEDSPSPDLEILSLERVSTTEWDGDGRSSSERQKGPVGQQLRISPLGRYGTDGRTESRSDGGQRVRNRYTDGKPTGPRLGPLEEYTSRVRPGNLEKRTTSDFSYTRRPALTERIASPQDRTSSQYRKGSLSREVNQYRKLRNIPGQNFDESEESITMRPRRVASPPYSRQSSPLVEDVRATGNLSRHTRHSLPSDLKSLLEQSEEGVHKLNLTRMNGEEHGRNVQRSSSLPTDREYASDTAKTGLERLKHFHPSLSLSSSYPGQETDRRRARSDDVYVRQGRTVPYTRSVSPVRHVSFSSHR</sequence>
<comment type="similarity">
    <text evidence="1">Belongs to the ADP-ribosylglycohydrolase family.</text>
</comment>
<reference evidence="4" key="1">
    <citation type="submission" date="2022-01" db="EMBL/GenBank/DDBJ databases">
        <authorList>
            <person name="Braso-Vives M."/>
        </authorList>
    </citation>
    <scope>NUCLEOTIDE SEQUENCE</scope>
</reference>
<feature type="binding site" evidence="2">
    <location>
        <position position="65"/>
    </location>
    <ligand>
        <name>Mg(2+)</name>
        <dbReference type="ChEBI" id="CHEBI:18420"/>
        <label>1</label>
    </ligand>
</feature>
<dbReference type="SUPFAM" id="SSF101478">
    <property type="entry name" value="ADP-ribosylglycohydrolase"/>
    <property type="match status" value="1"/>
</dbReference>
<dbReference type="EMBL" id="OV696690">
    <property type="protein sequence ID" value="CAH1264864.1"/>
    <property type="molecule type" value="Genomic_DNA"/>
</dbReference>
<protein>
    <submittedName>
        <fullName evidence="4">Hypp3077 protein</fullName>
    </submittedName>
</protein>
<evidence type="ECO:0000256" key="1">
    <source>
        <dbReference type="ARBA" id="ARBA00010702"/>
    </source>
</evidence>
<organism evidence="4 5">
    <name type="scientific">Branchiostoma lanceolatum</name>
    <name type="common">Common lancelet</name>
    <name type="synonym">Amphioxus lanceolatum</name>
    <dbReference type="NCBI Taxonomy" id="7740"/>
    <lineage>
        <taxon>Eukaryota</taxon>
        <taxon>Metazoa</taxon>
        <taxon>Chordata</taxon>
        <taxon>Cephalochordata</taxon>
        <taxon>Leptocardii</taxon>
        <taxon>Amphioxiformes</taxon>
        <taxon>Branchiostomatidae</taxon>
        <taxon>Branchiostoma</taxon>
    </lineage>
</organism>
<accession>A0A8J9ZZ09</accession>
<dbReference type="AlphaFoldDB" id="A0A8J9ZZ09"/>
<evidence type="ECO:0000313" key="5">
    <source>
        <dbReference type="Proteomes" id="UP000838412"/>
    </source>
</evidence>
<evidence type="ECO:0000256" key="2">
    <source>
        <dbReference type="PIRSR" id="PIRSR605502-1"/>
    </source>
</evidence>
<feature type="region of interest" description="Disordered" evidence="3">
    <location>
        <begin position="662"/>
        <end position="685"/>
    </location>
</feature>
<dbReference type="PANTHER" id="PTHR16222:SF40">
    <property type="entry name" value="ADP-RIBOSYLGLYCOHYDROLASE"/>
    <property type="match status" value="1"/>
</dbReference>
<dbReference type="Pfam" id="PF03747">
    <property type="entry name" value="ADP_ribosyl_GH"/>
    <property type="match status" value="1"/>
</dbReference>
<feature type="compositionally biased region" description="Basic and acidic residues" evidence="3">
    <location>
        <begin position="433"/>
        <end position="443"/>
    </location>
</feature>
<feature type="compositionally biased region" description="Basic and acidic residues" evidence="3">
    <location>
        <begin position="674"/>
        <end position="685"/>
    </location>
</feature>
<dbReference type="PANTHER" id="PTHR16222">
    <property type="entry name" value="ADP-RIBOSYLGLYCOHYDROLASE"/>
    <property type="match status" value="1"/>
</dbReference>
<feature type="region of interest" description="Disordered" evidence="3">
    <location>
        <begin position="624"/>
        <end position="647"/>
    </location>
</feature>
<dbReference type="Gene3D" id="1.10.4080.10">
    <property type="entry name" value="ADP-ribosylation/Crystallin J1"/>
    <property type="match status" value="1"/>
</dbReference>
<dbReference type="InterPro" id="IPR005502">
    <property type="entry name" value="Ribosyl_crysJ1"/>
</dbReference>